<proteinExistence type="inferred from homology"/>
<dbReference type="EMBL" id="JXXK01000005">
    <property type="protein sequence ID" value="KJF40655.1"/>
    <property type="molecule type" value="Genomic_DNA"/>
</dbReference>
<evidence type="ECO:0000256" key="8">
    <source>
        <dbReference type="SAM" id="Phobius"/>
    </source>
</evidence>
<feature type="transmembrane region" description="Helical" evidence="8">
    <location>
        <begin position="190"/>
        <end position="219"/>
    </location>
</feature>
<organism evidence="9 10">
    <name type="scientific">Ruthenibacterium lactatiformans</name>
    <dbReference type="NCBI Taxonomy" id="1550024"/>
    <lineage>
        <taxon>Bacteria</taxon>
        <taxon>Bacillati</taxon>
        <taxon>Bacillota</taxon>
        <taxon>Clostridia</taxon>
        <taxon>Eubacteriales</taxon>
        <taxon>Oscillospiraceae</taxon>
        <taxon>Ruthenibacterium</taxon>
    </lineage>
</organism>
<comment type="similarity">
    <text evidence="2">Belongs to the AzlC family.</text>
</comment>
<protein>
    <submittedName>
        <fullName evidence="9">Branched-chain amino acid ABC transporter permease</fullName>
    </submittedName>
</protein>
<evidence type="ECO:0000256" key="1">
    <source>
        <dbReference type="ARBA" id="ARBA00004651"/>
    </source>
</evidence>
<dbReference type="PANTHER" id="PTHR34979">
    <property type="entry name" value="INNER MEMBRANE PROTEIN YGAZ"/>
    <property type="match status" value="1"/>
</dbReference>
<dbReference type="Proteomes" id="UP000032483">
    <property type="component" value="Unassembled WGS sequence"/>
</dbReference>
<dbReference type="GO" id="GO:1903785">
    <property type="term" value="P:L-valine transmembrane transport"/>
    <property type="evidence" value="ECO:0007669"/>
    <property type="project" value="TreeGrafter"/>
</dbReference>
<evidence type="ECO:0000256" key="5">
    <source>
        <dbReference type="ARBA" id="ARBA00022692"/>
    </source>
</evidence>
<dbReference type="Pfam" id="PF03591">
    <property type="entry name" value="AzlC"/>
    <property type="match status" value="1"/>
</dbReference>
<gene>
    <name evidence="9" type="ORF">TQ39_05410</name>
</gene>
<accession>A0A0D8J0Z1</accession>
<keyword evidence="6 8" id="KW-1133">Transmembrane helix</keyword>
<comment type="caution">
    <text evidence="9">The sequence shown here is derived from an EMBL/GenBank/DDBJ whole genome shotgun (WGS) entry which is preliminary data.</text>
</comment>
<feature type="transmembrane region" description="Helical" evidence="8">
    <location>
        <begin position="12"/>
        <end position="32"/>
    </location>
</feature>
<evidence type="ECO:0000256" key="4">
    <source>
        <dbReference type="ARBA" id="ARBA00022475"/>
    </source>
</evidence>
<keyword evidence="7 8" id="KW-0472">Membrane</keyword>
<feature type="transmembrane region" description="Helical" evidence="8">
    <location>
        <begin position="161"/>
        <end position="178"/>
    </location>
</feature>
<comment type="subcellular location">
    <subcellularLocation>
        <location evidence="1">Cell membrane</location>
        <topology evidence="1">Multi-pass membrane protein</topology>
    </subcellularLocation>
</comment>
<evidence type="ECO:0000313" key="10">
    <source>
        <dbReference type="Proteomes" id="UP000032483"/>
    </source>
</evidence>
<keyword evidence="3" id="KW-0813">Transport</keyword>
<keyword evidence="10" id="KW-1185">Reference proteome</keyword>
<reference evidence="9" key="1">
    <citation type="submission" date="2015-02" db="EMBL/GenBank/DDBJ databases">
        <title>A novel member of the family Ruminococcaceae isolated from human feces.</title>
        <authorList>
            <person name="Shkoporov A.N."/>
            <person name="Chaplin A.V."/>
            <person name="Motuzova O.V."/>
            <person name="Kafarskaia L.I."/>
            <person name="Khokhlova E.V."/>
            <person name="Efimov B.A."/>
        </authorList>
    </citation>
    <scope>NUCLEOTIDE SEQUENCE [LARGE SCALE GENOMIC DNA]</scope>
    <source>
        <strain evidence="9">585-1</strain>
    </source>
</reference>
<dbReference type="GeneID" id="42856061"/>
<evidence type="ECO:0000256" key="7">
    <source>
        <dbReference type="ARBA" id="ARBA00023136"/>
    </source>
</evidence>
<dbReference type="AlphaFoldDB" id="A0A0D8J0Z1"/>
<name>A0A0D8J0Z1_9FIRM</name>
<keyword evidence="5 8" id="KW-0812">Transmembrane</keyword>
<dbReference type="RefSeq" id="WP_050004807.1">
    <property type="nucleotide sequence ID" value="NZ_CAUFPO010000031.1"/>
</dbReference>
<keyword evidence="4" id="KW-1003">Cell membrane</keyword>
<evidence type="ECO:0000256" key="2">
    <source>
        <dbReference type="ARBA" id="ARBA00010735"/>
    </source>
</evidence>
<sequence length="231" mass="25247">MKRKALRAAFPHTLPVLTGYAFLGLAYGILMQSAGFPFWYPALISLVVYAGSMQYAAVPLLGAAFDPAGAFFLTLMVNARHLFYGVSMLEPYRAAGKKTPYLVFAMSDETFSVNVSACPPEGVDRGWFMFWVSLLDQFYWVAASALGGLLGRVLTVSTKGIEFVMTALFVTIFTGQWMEDREHRPALVRLGASVLCLALFGAGNFILPAMALIVLLLLVMRPALDKKGAVR</sequence>
<evidence type="ECO:0000256" key="3">
    <source>
        <dbReference type="ARBA" id="ARBA00022448"/>
    </source>
</evidence>
<dbReference type="PANTHER" id="PTHR34979:SF1">
    <property type="entry name" value="INNER MEMBRANE PROTEIN YGAZ"/>
    <property type="match status" value="1"/>
</dbReference>
<evidence type="ECO:0000313" key="9">
    <source>
        <dbReference type="EMBL" id="KJF40655.1"/>
    </source>
</evidence>
<dbReference type="GO" id="GO:0005886">
    <property type="term" value="C:plasma membrane"/>
    <property type="evidence" value="ECO:0007669"/>
    <property type="project" value="UniProtKB-SubCell"/>
</dbReference>
<dbReference type="InterPro" id="IPR011606">
    <property type="entry name" value="Brnchd-chn_aa_trnsp_permease"/>
</dbReference>
<evidence type="ECO:0000256" key="6">
    <source>
        <dbReference type="ARBA" id="ARBA00022989"/>
    </source>
</evidence>